<evidence type="ECO:0000313" key="10">
    <source>
        <dbReference type="Proteomes" id="UP000824260"/>
    </source>
</evidence>
<dbReference type="PRINTS" id="PR00326">
    <property type="entry name" value="GTP1OBG"/>
</dbReference>
<dbReference type="AlphaFoldDB" id="A0A9D0ZLZ4"/>
<dbReference type="HAMAP" id="MF_00900">
    <property type="entry name" value="GTPase_HflX"/>
    <property type="match status" value="1"/>
</dbReference>
<accession>A0A9D0ZLZ4</accession>
<dbReference type="Gene3D" id="6.10.250.2860">
    <property type="match status" value="1"/>
</dbReference>
<comment type="similarity">
    <text evidence="6">Belongs to the TRAFAC class OBG-HflX-like GTPase superfamily. HflX GTPase family.</text>
</comment>
<dbReference type="GO" id="GO:0046872">
    <property type="term" value="F:metal ion binding"/>
    <property type="evidence" value="ECO:0007669"/>
    <property type="project" value="UniProtKB-KW"/>
</dbReference>
<dbReference type="Pfam" id="PF16360">
    <property type="entry name" value="GTP-bdg_M"/>
    <property type="match status" value="1"/>
</dbReference>
<keyword evidence="7" id="KW-0175">Coiled coil</keyword>
<reference evidence="9" key="1">
    <citation type="submission" date="2020-10" db="EMBL/GenBank/DDBJ databases">
        <authorList>
            <person name="Gilroy R."/>
        </authorList>
    </citation>
    <scope>NUCLEOTIDE SEQUENCE</scope>
    <source>
        <strain evidence="9">ChiSjej6B24-2974</strain>
    </source>
</reference>
<keyword evidence="2" id="KW-0479">Metal-binding</keyword>
<dbReference type="FunFam" id="3.40.50.11060:FF:000001">
    <property type="entry name" value="GTPase HflX"/>
    <property type="match status" value="1"/>
</dbReference>
<keyword evidence="3 6" id="KW-0547">Nucleotide-binding</keyword>
<sequence length="589" mass="65181">MGGKMIHGNLEGIRQSILDELEKLYDAQFARDEYLPDRLLNALVRFTMQLNRELLVYLDRNGVVLEIAIGSISSISLPELHLRRNLDRLSGYRCIHTHPGGDARLSDVDLQALRLLRFDSMCSVGVAENRATGIMAAFLGEAEYDRLSIVTFGPVKPGRIPQNLWMREIEAAEERVKRAIERGGLTETAERAMLISTDSEESLDELAALAETAGALVVSRVLQKRQRPDPGMFIGSGKAAELALSCQALEVDLAILDDELTGAQQRNLEGALGVRVIDRTALILDIFAGRAQSAEGKLQVELAQMKYRLPRLVGLGQSLSRLGGGIGTRGPGETRLEVDRRRVRRRIDDLENQLAELKRQRDMRRARREKQDKTVVALVGYTNAGKSTLLNALSGADVLVEDKLFATLDPVMRAVSLPENRECLLVDTVGFIRKLPHQLVEAFHSTLEEALCADLIVVVSDLSSPFYRQQRETVFEVLNQLGAQDKPVLEALNKADKAHVEGIIEPADAVLISARTGQGLDRLLEEISRRVAALRHPVELLVPYEKGAALSLIHERGQVLSEEYGESGTKVTCLLDSALHRRVLKLLES</sequence>
<dbReference type="Proteomes" id="UP000824260">
    <property type="component" value="Unassembled WGS sequence"/>
</dbReference>
<comment type="subunit">
    <text evidence="6">Monomer. Associates with the 50S ribosomal subunit.</text>
</comment>
<reference evidence="9" key="2">
    <citation type="journal article" date="2021" name="PeerJ">
        <title>Extensive microbial diversity within the chicken gut microbiome revealed by metagenomics and culture.</title>
        <authorList>
            <person name="Gilroy R."/>
            <person name="Ravi A."/>
            <person name="Getino M."/>
            <person name="Pursley I."/>
            <person name="Horton D.L."/>
            <person name="Alikhan N.F."/>
            <person name="Baker D."/>
            <person name="Gharbi K."/>
            <person name="Hall N."/>
            <person name="Watson M."/>
            <person name="Adriaenssens E.M."/>
            <person name="Foster-Nyarko E."/>
            <person name="Jarju S."/>
            <person name="Secka A."/>
            <person name="Antonio M."/>
            <person name="Oren A."/>
            <person name="Chaudhuri R.R."/>
            <person name="La Ragione R."/>
            <person name="Hildebrand F."/>
            <person name="Pallen M.J."/>
        </authorList>
    </citation>
    <scope>NUCLEOTIDE SEQUENCE</scope>
    <source>
        <strain evidence="9">ChiSjej6B24-2974</strain>
    </source>
</reference>
<evidence type="ECO:0000256" key="5">
    <source>
        <dbReference type="ARBA" id="ARBA00023134"/>
    </source>
</evidence>
<dbReference type="SUPFAM" id="SSF52540">
    <property type="entry name" value="P-loop containing nucleoside triphosphate hydrolases"/>
    <property type="match status" value="1"/>
</dbReference>
<feature type="coiled-coil region" evidence="7">
    <location>
        <begin position="333"/>
        <end position="367"/>
    </location>
</feature>
<dbReference type="GO" id="GO:0005525">
    <property type="term" value="F:GTP binding"/>
    <property type="evidence" value="ECO:0007669"/>
    <property type="project" value="UniProtKB-UniRule"/>
</dbReference>
<feature type="domain" description="Hflx-type G" evidence="8">
    <location>
        <begin position="374"/>
        <end position="535"/>
    </location>
</feature>
<dbReference type="GO" id="GO:0003924">
    <property type="term" value="F:GTPase activity"/>
    <property type="evidence" value="ECO:0007669"/>
    <property type="project" value="UniProtKB-UniRule"/>
</dbReference>
<evidence type="ECO:0000256" key="1">
    <source>
        <dbReference type="ARBA" id="ARBA00022490"/>
    </source>
</evidence>
<dbReference type="InterPro" id="IPR025121">
    <property type="entry name" value="GTPase_HflX_N"/>
</dbReference>
<name>A0A9D0ZLZ4_9FIRM</name>
<dbReference type="InterPro" id="IPR042108">
    <property type="entry name" value="GTPase_HflX_N_sf"/>
</dbReference>
<evidence type="ECO:0000259" key="8">
    <source>
        <dbReference type="PROSITE" id="PS51705"/>
    </source>
</evidence>
<dbReference type="PANTHER" id="PTHR10229:SF0">
    <property type="entry name" value="GTP-BINDING PROTEIN 6-RELATED"/>
    <property type="match status" value="1"/>
</dbReference>
<dbReference type="InterPro" id="IPR016496">
    <property type="entry name" value="GTPase_HflX"/>
</dbReference>
<dbReference type="PANTHER" id="PTHR10229">
    <property type="entry name" value="GTP-BINDING PROTEIN HFLX"/>
    <property type="match status" value="1"/>
</dbReference>
<dbReference type="Pfam" id="PF13167">
    <property type="entry name" value="GTP-bdg_N"/>
    <property type="match status" value="1"/>
</dbReference>
<dbReference type="InterPro" id="IPR030394">
    <property type="entry name" value="G_HFLX_dom"/>
</dbReference>
<evidence type="ECO:0000256" key="4">
    <source>
        <dbReference type="ARBA" id="ARBA00022842"/>
    </source>
</evidence>
<comment type="caution">
    <text evidence="9">The sequence shown here is derived from an EMBL/GenBank/DDBJ whole genome shotgun (WGS) entry which is preliminary data.</text>
</comment>
<comment type="subcellular location">
    <subcellularLocation>
        <location evidence="6">Cytoplasm</location>
    </subcellularLocation>
    <text evidence="6">May associate with membranes.</text>
</comment>
<evidence type="ECO:0000256" key="7">
    <source>
        <dbReference type="SAM" id="Coils"/>
    </source>
</evidence>
<evidence type="ECO:0000256" key="2">
    <source>
        <dbReference type="ARBA" id="ARBA00022723"/>
    </source>
</evidence>
<dbReference type="InterPro" id="IPR027417">
    <property type="entry name" value="P-loop_NTPase"/>
</dbReference>
<dbReference type="InterPro" id="IPR032305">
    <property type="entry name" value="GTP-bd_M"/>
</dbReference>
<dbReference type="GO" id="GO:0043022">
    <property type="term" value="F:ribosome binding"/>
    <property type="evidence" value="ECO:0007669"/>
    <property type="project" value="TreeGrafter"/>
</dbReference>
<organism evidence="9 10">
    <name type="scientific">Candidatus Pullichristensenella stercorigallinarum</name>
    <dbReference type="NCBI Taxonomy" id="2840909"/>
    <lineage>
        <taxon>Bacteria</taxon>
        <taxon>Bacillati</taxon>
        <taxon>Bacillota</taxon>
        <taxon>Clostridia</taxon>
        <taxon>Candidatus Pullichristensenella</taxon>
    </lineage>
</organism>
<comment type="function">
    <text evidence="6">GTPase that associates with the 50S ribosomal subunit and may have a role during protein synthesis or ribosome biogenesis.</text>
</comment>
<keyword evidence="4" id="KW-0460">Magnesium</keyword>
<dbReference type="InterPro" id="IPR006073">
    <property type="entry name" value="GTP-bd"/>
</dbReference>
<evidence type="ECO:0000256" key="3">
    <source>
        <dbReference type="ARBA" id="ARBA00022741"/>
    </source>
</evidence>
<proteinExistence type="inferred from homology"/>
<dbReference type="PROSITE" id="PS51705">
    <property type="entry name" value="G_HFLX"/>
    <property type="match status" value="1"/>
</dbReference>
<keyword evidence="5 6" id="KW-0342">GTP-binding</keyword>
<dbReference type="EMBL" id="DVFZ01000070">
    <property type="protein sequence ID" value="HIQ82873.1"/>
    <property type="molecule type" value="Genomic_DNA"/>
</dbReference>
<evidence type="ECO:0000313" key="9">
    <source>
        <dbReference type="EMBL" id="HIQ82873.1"/>
    </source>
</evidence>
<dbReference type="Gene3D" id="3.40.50.11060">
    <property type="entry name" value="GTPase HflX, N-terminal domain"/>
    <property type="match status" value="1"/>
</dbReference>
<dbReference type="NCBIfam" id="TIGR03156">
    <property type="entry name" value="GTP_HflX"/>
    <property type="match status" value="1"/>
</dbReference>
<protein>
    <recommendedName>
        <fullName evidence="6">GTPase HflX</fullName>
    </recommendedName>
    <alternativeName>
        <fullName evidence="6">GTP-binding protein HflX</fullName>
    </alternativeName>
</protein>
<keyword evidence="1 6" id="KW-0963">Cytoplasm</keyword>
<dbReference type="Gene3D" id="3.40.50.300">
    <property type="entry name" value="P-loop containing nucleotide triphosphate hydrolases"/>
    <property type="match status" value="1"/>
</dbReference>
<gene>
    <name evidence="6 9" type="primary">hflX</name>
    <name evidence="9" type="ORF">IAA52_07190</name>
</gene>
<dbReference type="CDD" id="cd01878">
    <property type="entry name" value="HflX"/>
    <property type="match status" value="1"/>
</dbReference>
<dbReference type="Pfam" id="PF01926">
    <property type="entry name" value="MMR_HSR1"/>
    <property type="match status" value="1"/>
</dbReference>
<dbReference type="GO" id="GO:0005737">
    <property type="term" value="C:cytoplasm"/>
    <property type="evidence" value="ECO:0007669"/>
    <property type="project" value="UniProtKB-SubCell"/>
</dbReference>
<evidence type="ECO:0000256" key="6">
    <source>
        <dbReference type="HAMAP-Rule" id="MF_00900"/>
    </source>
</evidence>